<protein>
    <submittedName>
        <fullName evidence="2">3D (Asp-Asp-Asp) domain-containing protein</fullName>
    </submittedName>
</protein>
<name>A0A146G487_TERSA</name>
<accession>A0A146G487</accession>
<organism evidence="2 3">
    <name type="scientific">Terrimicrobium sacchariphilum</name>
    <dbReference type="NCBI Taxonomy" id="690879"/>
    <lineage>
        <taxon>Bacteria</taxon>
        <taxon>Pseudomonadati</taxon>
        <taxon>Verrucomicrobiota</taxon>
        <taxon>Terrimicrobiia</taxon>
        <taxon>Terrimicrobiales</taxon>
        <taxon>Terrimicrobiaceae</taxon>
        <taxon>Terrimicrobium</taxon>
    </lineage>
</organism>
<feature type="signal peptide" evidence="1">
    <location>
        <begin position="1"/>
        <end position="20"/>
    </location>
</feature>
<dbReference type="InParanoid" id="A0A146G487"/>
<gene>
    <name evidence="2" type="ORF">TSACC_252</name>
</gene>
<dbReference type="Proteomes" id="UP000076023">
    <property type="component" value="Unassembled WGS sequence"/>
</dbReference>
<dbReference type="EMBL" id="BDCO01000002">
    <property type="protein sequence ID" value="GAT31658.1"/>
    <property type="molecule type" value="Genomic_DNA"/>
</dbReference>
<sequence length="163" mass="18441">MLLASLSLAAAVLLSSCAGRSLPPYEKPITPAPVMKIRTTAYTHSESDHQKYAARNALGTQLQHGPINSAAADWSRFPAGTTFRIVATGEIFMVDDYGWMLAGTNTIDLYKPDGRSMREWGVRRVTIEIIQWGDVRQSYAVLKPREKYRHVRRMVKQIEDRYL</sequence>
<comment type="caution">
    <text evidence="2">The sequence shown here is derived from an EMBL/GenBank/DDBJ whole genome shotgun (WGS) entry which is preliminary data.</text>
</comment>
<keyword evidence="3" id="KW-1185">Reference proteome</keyword>
<evidence type="ECO:0000313" key="2">
    <source>
        <dbReference type="EMBL" id="GAT31658.1"/>
    </source>
</evidence>
<keyword evidence="1" id="KW-0732">Signal</keyword>
<dbReference type="AlphaFoldDB" id="A0A146G487"/>
<dbReference type="InterPro" id="IPR059180">
    <property type="entry name" value="3D_YorM"/>
</dbReference>
<proteinExistence type="predicted"/>
<dbReference type="CDD" id="cd14667">
    <property type="entry name" value="3D_containing_proteins"/>
    <property type="match status" value="1"/>
</dbReference>
<evidence type="ECO:0000256" key="1">
    <source>
        <dbReference type="SAM" id="SignalP"/>
    </source>
</evidence>
<evidence type="ECO:0000313" key="3">
    <source>
        <dbReference type="Proteomes" id="UP000076023"/>
    </source>
</evidence>
<dbReference type="STRING" id="690879.TSACC_252"/>
<feature type="chain" id="PRO_5007524618" evidence="1">
    <location>
        <begin position="21"/>
        <end position="163"/>
    </location>
</feature>
<reference evidence="3" key="1">
    <citation type="journal article" date="2017" name="Genome Announc.">
        <title>Draft Genome Sequence of Terrimicrobium sacchariphilum NM-5T, a Facultative Anaerobic Soil Bacterium of the Class Spartobacteria.</title>
        <authorList>
            <person name="Qiu Y.L."/>
            <person name="Tourlousse D.M."/>
            <person name="Matsuura N."/>
            <person name="Ohashi A."/>
            <person name="Sekiguchi Y."/>
        </authorList>
    </citation>
    <scope>NUCLEOTIDE SEQUENCE [LARGE SCALE GENOMIC DNA]</scope>
    <source>
        <strain evidence="3">NM-5</strain>
    </source>
</reference>